<feature type="transmembrane region" description="Helical" evidence="8">
    <location>
        <begin position="154"/>
        <end position="177"/>
    </location>
</feature>
<feature type="transmembrane region" description="Helical" evidence="8">
    <location>
        <begin position="350"/>
        <end position="374"/>
    </location>
</feature>
<proteinExistence type="inferred from homology"/>
<dbReference type="Gene3D" id="1.20.1250.20">
    <property type="entry name" value="MFS general substrate transporter like domains"/>
    <property type="match status" value="1"/>
</dbReference>
<evidence type="ECO:0000256" key="1">
    <source>
        <dbReference type="ARBA" id="ARBA00004141"/>
    </source>
</evidence>
<feature type="transmembrane region" description="Helical" evidence="8">
    <location>
        <begin position="183"/>
        <end position="204"/>
    </location>
</feature>
<dbReference type="PROSITE" id="PS00217">
    <property type="entry name" value="SUGAR_TRANSPORT_2"/>
    <property type="match status" value="1"/>
</dbReference>
<gene>
    <name evidence="10" type="ORF">LVJ94_05275</name>
</gene>
<evidence type="ECO:0000256" key="8">
    <source>
        <dbReference type="SAM" id="Phobius"/>
    </source>
</evidence>
<dbReference type="EMBL" id="CP089983">
    <property type="protein sequence ID" value="WXB06647.1"/>
    <property type="molecule type" value="Genomic_DNA"/>
</dbReference>
<feature type="transmembrane region" description="Helical" evidence="8">
    <location>
        <begin position="386"/>
        <end position="407"/>
    </location>
</feature>
<evidence type="ECO:0000256" key="6">
    <source>
        <dbReference type="ARBA" id="ARBA00023136"/>
    </source>
</evidence>
<evidence type="ECO:0000313" key="10">
    <source>
        <dbReference type="EMBL" id="WXB06647.1"/>
    </source>
</evidence>
<dbReference type="PROSITE" id="PS50850">
    <property type="entry name" value="MFS"/>
    <property type="match status" value="1"/>
</dbReference>
<organism evidence="10 11">
    <name type="scientific">Pendulispora rubella</name>
    <dbReference type="NCBI Taxonomy" id="2741070"/>
    <lineage>
        <taxon>Bacteria</taxon>
        <taxon>Pseudomonadati</taxon>
        <taxon>Myxococcota</taxon>
        <taxon>Myxococcia</taxon>
        <taxon>Myxococcales</taxon>
        <taxon>Sorangiineae</taxon>
        <taxon>Pendulisporaceae</taxon>
        <taxon>Pendulispora</taxon>
    </lineage>
</organism>
<dbReference type="RefSeq" id="WP_394836300.1">
    <property type="nucleotide sequence ID" value="NZ_CP089929.1"/>
</dbReference>
<keyword evidence="3 7" id="KW-0813">Transport</keyword>
<dbReference type="SUPFAM" id="SSF103473">
    <property type="entry name" value="MFS general substrate transporter"/>
    <property type="match status" value="1"/>
</dbReference>
<protein>
    <submittedName>
        <fullName evidence="10">Sugar porter family MFS transporter</fullName>
    </submittedName>
</protein>
<feature type="transmembrane region" description="Helical" evidence="8">
    <location>
        <begin position="120"/>
        <end position="142"/>
    </location>
</feature>
<feature type="transmembrane region" description="Helical" evidence="8">
    <location>
        <begin position="95"/>
        <end position="114"/>
    </location>
</feature>
<evidence type="ECO:0000256" key="7">
    <source>
        <dbReference type="RuleBase" id="RU003346"/>
    </source>
</evidence>
<dbReference type="InterPro" id="IPR005828">
    <property type="entry name" value="MFS_sugar_transport-like"/>
</dbReference>
<dbReference type="Pfam" id="PF00083">
    <property type="entry name" value="Sugar_tr"/>
    <property type="match status" value="1"/>
</dbReference>
<sequence>MPYVAATDRDSLQSSPEASAPIPRFVYVVAILGGMSGLLYGYDSGSMSGALPLITAAFGLGSGGQGLVTSMLLFGALPAIVGATLAARRFDRRHLLILCGAIYIVGSLGCAIAPDAFTLTAFRFVLGLACGIANQFGLIYVCELAPKRIRGMLTAIYQLSVNIGILVAYIVGSVFAPYGMWEWILGLGALPAAIFLIGMVLSPASPRWLMMRGREADALRVLAKLRSTPDEARAEGAEIADSLRQQEVGFRELTGVYRPALLMTLLLTCFQVLTGINSVVYYAPIIFTDAGSGTASGTIANYGVGIALVVSTAISLPLIERLGRVKLLTISLAAQVPPTVLLAFCPHVTWLAIACVFFYTFAFGFGLGPVFWLLCPEVLPLRARALGMGVITFFQYLINALSALVYPTMIAAIGTWSFLIFAGMSALGAWYVFTRVPETKGRSLEEIEAYWRDRARHVPLGTSVLPQRLP</sequence>
<evidence type="ECO:0000256" key="2">
    <source>
        <dbReference type="ARBA" id="ARBA00010992"/>
    </source>
</evidence>
<keyword evidence="6 8" id="KW-0472">Membrane</keyword>
<dbReference type="InterPro" id="IPR005829">
    <property type="entry name" value="Sugar_transporter_CS"/>
</dbReference>
<dbReference type="Proteomes" id="UP001374803">
    <property type="component" value="Chromosome"/>
</dbReference>
<dbReference type="PANTHER" id="PTHR48020">
    <property type="entry name" value="PROTON MYO-INOSITOL COTRANSPORTER"/>
    <property type="match status" value="1"/>
</dbReference>
<dbReference type="InterPro" id="IPR020846">
    <property type="entry name" value="MFS_dom"/>
</dbReference>
<keyword evidence="4 8" id="KW-0812">Transmembrane</keyword>
<dbReference type="InterPro" id="IPR003663">
    <property type="entry name" value="Sugar/inositol_transpt"/>
</dbReference>
<dbReference type="PANTHER" id="PTHR48020:SF12">
    <property type="entry name" value="PROTON MYO-INOSITOL COTRANSPORTER"/>
    <property type="match status" value="1"/>
</dbReference>
<comment type="similarity">
    <text evidence="2 7">Belongs to the major facilitator superfamily. Sugar transporter (TC 2.A.1.1) family.</text>
</comment>
<feature type="transmembrane region" description="Helical" evidence="8">
    <location>
        <begin position="260"/>
        <end position="287"/>
    </location>
</feature>
<comment type="subcellular location">
    <subcellularLocation>
        <location evidence="1">Membrane</location>
        <topology evidence="1">Multi-pass membrane protein</topology>
    </subcellularLocation>
</comment>
<evidence type="ECO:0000256" key="5">
    <source>
        <dbReference type="ARBA" id="ARBA00022989"/>
    </source>
</evidence>
<evidence type="ECO:0000256" key="3">
    <source>
        <dbReference type="ARBA" id="ARBA00022448"/>
    </source>
</evidence>
<dbReference type="InterPro" id="IPR050814">
    <property type="entry name" value="Myo-inositol_Transporter"/>
</dbReference>
<feature type="transmembrane region" description="Helical" evidence="8">
    <location>
        <begin position="299"/>
        <end position="318"/>
    </location>
</feature>
<feature type="transmembrane region" description="Helical" evidence="8">
    <location>
        <begin position="62"/>
        <end position="83"/>
    </location>
</feature>
<evidence type="ECO:0000313" key="11">
    <source>
        <dbReference type="Proteomes" id="UP001374803"/>
    </source>
</evidence>
<dbReference type="NCBIfam" id="TIGR00879">
    <property type="entry name" value="SP"/>
    <property type="match status" value="1"/>
</dbReference>
<reference evidence="10" key="1">
    <citation type="submission" date="2021-12" db="EMBL/GenBank/DDBJ databases">
        <title>Discovery of the Pendulisporaceae a myxobacterial family with distinct sporulation behavior and unique specialized metabolism.</title>
        <authorList>
            <person name="Garcia R."/>
            <person name="Popoff A."/>
            <person name="Bader C.D."/>
            <person name="Loehr J."/>
            <person name="Walesch S."/>
            <person name="Walt C."/>
            <person name="Boldt J."/>
            <person name="Bunk B."/>
            <person name="Haeckl F.J.F.P.J."/>
            <person name="Gunesch A.P."/>
            <person name="Birkelbach J."/>
            <person name="Nuebel U."/>
            <person name="Pietschmann T."/>
            <person name="Bach T."/>
            <person name="Mueller R."/>
        </authorList>
    </citation>
    <scope>NUCLEOTIDE SEQUENCE</scope>
    <source>
        <strain evidence="10">MSr11367</strain>
    </source>
</reference>
<name>A0ABZ2L791_9BACT</name>
<dbReference type="PRINTS" id="PR00171">
    <property type="entry name" value="SUGRTRNSPORT"/>
</dbReference>
<feature type="transmembrane region" description="Helical" evidence="8">
    <location>
        <begin position="413"/>
        <end position="433"/>
    </location>
</feature>
<keyword evidence="11" id="KW-1185">Reference proteome</keyword>
<evidence type="ECO:0000259" key="9">
    <source>
        <dbReference type="PROSITE" id="PS50850"/>
    </source>
</evidence>
<feature type="transmembrane region" description="Helical" evidence="8">
    <location>
        <begin position="25"/>
        <end position="42"/>
    </location>
</feature>
<feature type="domain" description="Major facilitator superfamily (MFS) profile" evidence="9">
    <location>
        <begin position="29"/>
        <end position="440"/>
    </location>
</feature>
<keyword evidence="5 8" id="KW-1133">Transmembrane helix</keyword>
<accession>A0ABZ2L791</accession>
<evidence type="ECO:0000256" key="4">
    <source>
        <dbReference type="ARBA" id="ARBA00022692"/>
    </source>
</evidence>
<dbReference type="InterPro" id="IPR036259">
    <property type="entry name" value="MFS_trans_sf"/>
</dbReference>